<sequence>MPIESEPVVEAPAVAHLDLKARLLMAGVLLLIAAAMVFVLYARGAFERTQTLVLVADHAEGVVVGMDLSFAGFPVGRVNRIELSNEGNARIVVYVPVKDARWLRESSVFTMESGLVGGPKLRAFSGILTDPPLADGAVRKVLSGDAAAEIPRLMASMRDLLTHLGTMTADDSPLNQSLQNLQATTARLNGPSGALGALLGSDKDASKIITTLERTNTLLARLDGLVLKTDGLVSKADTQVFGERGLLRDGQVSVQQLNALLADARMSLKKVDAVLVEAQGIASNTRAATADLGTLRAEVESSLRKVEHLVNEVNRRWPFARDTEIKLP</sequence>
<proteinExistence type="predicted"/>
<dbReference type="PANTHER" id="PTHR33371:SF4">
    <property type="entry name" value="INTERMEMBRANE PHOSPHOLIPID TRANSPORT SYSTEM BINDING PROTEIN MLAD"/>
    <property type="match status" value="1"/>
</dbReference>
<dbReference type="PANTHER" id="PTHR33371">
    <property type="entry name" value="INTERMEMBRANE PHOSPHOLIPID TRANSPORT SYSTEM BINDING PROTEIN MLAD-RELATED"/>
    <property type="match status" value="1"/>
</dbReference>
<gene>
    <name evidence="3" type="ORF">DES47_104495</name>
</gene>
<name>A0A4R6QKD3_9BURK</name>
<evidence type="ECO:0000313" key="4">
    <source>
        <dbReference type="Proteomes" id="UP000295361"/>
    </source>
</evidence>
<dbReference type="Pfam" id="PF02470">
    <property type="entry name" value="MlaD"/>
    <property type="match status" value="1"/>
</dbReference>
<dbReference type="InParanoid" id="A0A4R6QKD3"/>
<dbReference type="EMBL" id="SNXS01000004">
    <property type="protein sequence ID" value="TDP64206.1"/>
    <property type="molecule type" value="Genomic_DNA"/>
</dbReference>
<dbReference type="RefSeq" id="WP_133702030.1">
    <property type="nucleotide sequence ID" value="NZ_SNXS01000004.1"/>
</dbReference>
<evidence type="ECO:0000313" key="3">
    <source>
        <dbReference type="EMBL" id="TDP64206.1"/>
    </source>
</evidence>
<keyword evidence="1" id="KW-0812">Transmembrane</keyword>
<keyword evidence="4" id="KW-1185">Reference proteome</keyword>
<dbReference type="AlphaFoldDB" id="A0A4R6QKD3"/>
<evidence type="ECO:0000256" key="1">
    <source>
        <dbReference type="SAM" id="Phobius"/>
    </source>
</evidence>
<reference evidence="3 4" key="1">
    <citation type="submission" date="2019-03" db="EMBL/GenBank/DDBJ databases">
        <title>Genomic Encyclopedia of Type Strains, Phase IV (KMG-IV): sequencing the most valuable type-strain genomes for metagenomic binning, comparative biology and taxonomic classification.</title>
        <authorList>
            <person name="Goeker M."/>
        </authorList>
    </citation>
    <scope>NUCLEOTIDE SEQUENCE [LARGE SCALE GENOMIC DNA]</scope>
    <source>
        <strain evidence="3 4">DSM 16998</strain>
    </source>
</reference>
<dbReference type="Proteomes" id="UP000295361">
    <property type="component" value="Unassembled WGS sequence"/>
</dbReference>
<protein>
    <submittedName>
        <fullName evidence="3">Phospholipid/cholesterol/gamma-HCH transport system substrate-binding protein</fullName>
    </submittedName>
</protein>
<dbReference type="InterPro" id="IPR003399">
    <property type="entry name" value="Mce/MlaD"/>
</dbReference>
<dbReference type="OrthoDB" id="8770832at2"/>
<feature type="transmembrane region" description="Helical" evidence="1">
    <location>
        <begin position="23"/>
        <end position="42"/>
    </location>
</feature>
<keyword evidence="1" id="KW-1133">Transmembrane helix</keyword>
<organism evidence="3 4">
    <name type="scientific">Roseateles toxinivorans</name>
    <dbReference type="NCBI Taxonomy" id="270368"/>
    <lineage>
        <taxon>Bacteria</taxon>
        <taxon>Pseudomonadati</taxon>
        <taxon>Pseudomonadota</taxon>
        <taxon>Betaproteobacteria</taxon>
        <taxon>Burkholderiales</taxon>
        <taxon>Sphaerotilaceae</taxon>
        <taxon>Roseateles</taxon>
    </lineage>
</organism>
<feature type="domain" description="Mce/MlaD" evidence="2">
    <location>
        <begin position="49"/>
        <end position="114"/>
    </location>
</feature>
<comment type="caution">
    <text evidence="3">The sequence shown here is derived from an EMBL/GenBank/DDBJ whole genome shotgun (WGS) entry which is preliminary data.</text>
</comment>
<keyword evidence="1" id="KW-0472">Membrane</keyword>
<evidence type="ECO:0000259" key="2">
    <source>
        <dbReference type="Pfam" id="PF02470"/>
    </source>
</evidence>
<accession>A0A4R6QKD3</accession>
<dbReference type="InterPro" id="IPR052336">
    <property type="entry name" value="MlaD_Phospholipid_Transporter"/>
</dbReference>